<protein>
    <recommendedName>
        <fullName evidence="1">GH16 domain-containing protein</fullName>
    </recommendedName>
</protein>
<name>A0A0D2FM48_9EURO</name>
<dbReference type="EMBL" id="KN847317">
    <property type="protein sequence ID" value="KIW61224.1"/>
    <property type="molecule type" value="Genomic_DNA"/>
</dbReference>
<evidence type="ECO:0000259" key="1">
    <source>
        <dbReference type="PROSITE" id="PS51762"/>
    </source>
</evidence>
<dbReference type="GeneID" id="25323283"/>
<dbReference type="PANTHER" id="PTHR38121">
    <property type="entry name" value="GH16 DOMAIN-CONTAINING PROTEIN"/>
    <property type="match status" value="1"/>
</dbReference>
<proteinExistence type="predicted"/>
<dbReference type="PROSITE" id="PS51762">
    <property type="entry name" value="GH16_2"/>
    <property type="match status" value="1"/>
</dbReference>
<dbReference type="CDD" id="cd00413">
    <property type="entry name" value="Glyco_hydrolase_16"/>
    <property type="match status" value="1"/>
</dbReference>
<dbReference type="HOGENOM" id="CLU_040566_4_0_1"/>
<reference evidence="2 3" key="1">
    <citation type="submission" date="2015-01" db="EMBL/GenBank/DDBJ databases">
        <title>The Genome Sequence of Exophiala xenobiotica CBS118157.</title>
        <authorList>
            <consortium name="The Broad Institute Genomics Platform"/>
            <person name="Cuomo C."/>
            <person name="de Hoog S."/>
            <person name="Gorbushina A."/>
            <person name="Stielow B."/>
            <person name="Teixiera M."/>
            <person name="Abouelleil A."/>
            <person name="Chapman S.B."/>
            <person name="Priest M."/>
            <person name="Young S.K."/>
            <person name="Wortman J."/>
            <person name="Nusbaum C."/>
            <person name="Birren B."/>
        </authorList>
    </citation>
    <scope>NUCLEOTIDE SEQUENCE [LARGE SCALE GENOMIC DNA]</scope>
    <source>
        <strain evidence="2 3">CBS 118157</strain>
    </source>
</reference>
<dbReference type="STRING" id="348802.A0A0D2FM48"/>
<dbReference type="InterPro" id="IPR013320">
    <property type="entry name" value="ConA-like_dom_sf"/>
</dbReference>
<accession>A0A0D2FM48</accession>
<dbReference type="Proteomes" id="UP000054342">
    <property type="component" value="Unassembled WGS sequence"/>
</dbReference>
<dbReference type="Pfam" id="PF00722">
    <property type="entry name" value="Glyco_hydro_16"/>
    <property type="match status" value="1"/>
</dbReference>
<feature type="domain" description="GH16" evidence="1">
    <location>
        <begin position="30"/>
        <end position="253"/>
    </location>
</feature>
<dbReference type="PANTHER" id="PTHR38121:SF2">
    <property type="entry name" value="ACYLTRANSFERASE 3 DOMAIN-CONTAINING PROTEIN"/>
    <property type="match status" value="1"/>
</dbReference>
<dbReference type="GO" id="GO:0004553">
    <property type="term" value="F:hydrolase activity, hydrolyzing O-glycosyl compounds"/>
    <property type="evidence" value="ECO:0007669"/>
    <property type="project" value="InterPro"/>
</dbReference>
<evidence type="ECO:0000313" key="2">
    <source>
        <dbReference type="EMBL" id="KIW61224.1"/>
    </source>
</evidence>
<dbReference type="AlphaFoldDB" id="A0A0D2FM48"/>
<sequence>MLASLSYGADCLCGWRLKEENALYTHRLLEDFGQYPDVTSVLNNPTAAKFNRDWMIYDWRNVEIKDNSLVLRQRGYSADDLRAYRPVSIAAIQSRTLDMLHGTYRIVFKLEGSHGGACAGFFWYHDDRSEIDVEIVTAGNSLVNNTINYTLHPSLAQDGSPIPSATVSRPLNQFGYNPETFHEYRFDCDPVRGVDYYVDGKLMHTNDNNIPTAGGNLQVKLWADGNKWWSGTPSTTDVFMTIKSIVVYYNTSGPDVEWEKTCRAAGGPSKRTICSIK</sequence>
<dbReference type="SUPFAM" id="SSF49899">
    <property type="entry name" value="Concanavalin A-like lectins/glucanases"/>
    <property type="match status" value="1"/>
</dbReference>
<dbReference type="InterPro" id="IPR000757">
    <property type="entry name" value="Beta-glucanase-like"/>
</dbReference>
<gene>
    <name evidence="2" type="ORF">PV05_01375</name>
</gene>
<organism evidence="2 3">
    <name type="scientific">Exophiala xenobiotica</name>
    <dbReference type="NCBI Taxonomy" id="348802"/>
    <lineage>
        <taxon>Eukaryota</taxon>
        <taxon>Fungi</taxon>
        <taxon>Dikarya</taxon>
        <taxon>Ascomycota</taxon>
        <taxon>Pezizomycotina</taxon>
        <taxon>Eurotiomycetes</taxon>
        <taxon>Chaetothyriomycetidae</taxon>
        <taxon>Chaetothyriales</taxon>
        <taxon>Herpotrichiellaceae</taxon>
        <taxon>Exophiala</taxon>
    </lineage>
</organism>
<dbReference type="RefSeq" id="XP_013321808.1">
    <property type="nucleotide sequence ID" value="XM_013466354.1"/>
</dbReference>
<dbReference type="OrthoDB" id="25131at2759"/>
<keyword evidence="3" id="KW-1185">Reference proteome</keyword>
<dbReference type="Gene3D" id="2.60.120.200">
    <property type="match status" value="1"/>
</dbReference>
<dbReference type="GO" id="GO:0005975">
    <property type="term" value="P:carbohydrate metabolic process"/>
    <property type="evidence" value="ECO:0007669"/>
    <property type="project" value="InterPro"/>
</dbReference>
<evidence type="ECO:0000313" key="3">
    <source>
        <dbReference type="Proteomes" id="UP000054342"/>
    </source>
</evidence>